<dbReference type="EMBL" id="BDQV01000064">
    <property type="protein sequence ID" value="GAY50662.1"/>
    <property type="molecule type" value="Genomic_DNA"/>
</dbReference>
<dbReference type="InterPro" id="IPR053211">
    <property type="entry name" value="DNA_repair-toleration"/>
</dbReference>
<dbReference type="SUPFAM" id="SSF52058">
    <property type="entry name" value="L domain-like"/>
    <property type="match status" value="1"/>
</dbReference>
<evidence type="ECO:0000313" key="3">
    <source>
        <dbReference type="Proteomes" id="UP000236630"/>
    </source>
</evidence>
<name>A0A2H5PE71_CITUN</name>
<dbReference type="STRING" id="55188.A0A2H5PE71"/>
<sequence length="157" mass="17395">KCDSNISAAKVFLTNKNSFSGNIPIELGLLQWLNMFQVSVYSLKCSIPIQLCNIYSIDYFAMTHNQLIDEIPHYVGFTLPNIHALLLGSIRFTELILPSISNATKLEKIDFTNNSIRGNNLRTGKGNDLRFLDSLVNCSSSKVVSLGMNNHSPSITA</sequence>
<dbReference type="AlphaFoldDB" id="A0A2H5PE71"/>
<dbReference type="InterPro" id="IPR032675">
    <property type="entry name" value="LRR_dom_sf"/>
</dbReference>
<dbReference type="Gene3D" id="3.80.10.10">
    <property type="entry name" value="Ribonuclease Inhibitor"/>
    <property type="match status" value="1"/>
</dbReference>
<protein>
    <recommendedName>
        <fullName evidence="4">Leucine-rich repeat-containing N-terminal plant-type domain-containing protein</fullName>
    </recommendedName>
</protein>
<evidence type="ECO:0008006" key="4">
    <source>
        <dbReference type="Google" id="ProtNLM"/>
    </source>
</evidence>
<comment type="caution">
    <text evidence="2">The sequence shown here is derived from an EMBL/GenBank/DDBJ whole genome shotgun (WGS) entry which is preliminary data.</text>
</comment>
<gene>
    <name evidence="2" type="ORF">CUMW_128430</name>
</gene>
<feature type="non-terminal residue" evidence="2">
    <location>
        <position position="1"/>
    </location>
</feature>
<evidence type="ECO:0000313" key="2">
    <source>
        <dbReference type="EMBL" id="GAY50662.1"/>
    </source>
</evidence>
<evidence type="ECO:0000256" key="1">
    <source>
        <dbReference type="ARBA" id="ARBA00022729"/>
    </source>
</evidence>
<keyword evidence="1" id="KW-0732">Signal</keyword>
<reference evidence="2 3" key="1">
    <citation type="journal article" date="2017" name="Front. Genet.">
        <title>Draft sequencing of the heterozygous diploid genome of Satsuma (Citrus unshiu Marc.) using a hybrid assembly approach.</title>
        <authorList>
            <person name="Shimizu T."/>
            <person name="Tanizawa Y."/>
            <person name="Mochizuki T."/>
            <person name="Nagasaki H."/>
            <person name="Yoshioka T."/>
            <person name="Toyoda A."/>
            <person name="Fujiyama A."/>
            <person name="Kaminuma E."/>
            <person name="Nakamura Y."/>
        </authorList>
    </citation>
    <scope>NUCLEOTIDE SEQUENCE [LARGE SCALE GENOMIC DNA]</scope>
    <source>
        <strain evidence="3">cv. Miyagawa wase</strain>
    </source>
</reference>
<keyword evidence="3" id="KW-1185">Reference proteome</keyword>
<dbReference type="Proteomes" id="UP000236630">
    <property type="component" value="Unassembled WGS sequence"/>
</dbReference>
<dbReference type="PANTHER" id="PTHR48060:SF21">
    <property type="entry name" value="L DOMAIN-LIKE PROTEIN"/>
    <property type="match status" value="1"/>
</dbReference>
<dbReference type="PANTHER" id="PTHR48060">
    <property type="entry name" value="DNA DAMAGE-REPAIR/TOLERATION PROTEIN DRT100"/>
    <property type="match status" value="1"/>
</dbReference>
<organism evidence="2 3">
    <name type="scientific">Citrus unshiu</name>
    <name type="common">Satsuma mandarin</name>
    <name type="synonym">Citrus nobilis var. unshiu</name>
    <dbReference type="NCBI Taxonomy" id="55188"/>
    <lineage>
        <taxon>Eukaryota</taxon>
        <taxon>Viridiplantae</taxon>
        <taxon>Streptophyta</taxon>
        <taxon>Embryophyta</taxon>
        <taxon>Tracheophyta</taxon>
        <taxon>Spermatophyta</taxon>
        <taxon>Magnoliopsida</taxon>
        <taxon>eudicotyledons</taxon>
        <taxon>Gunneridae</taxon>
        <taxon>Pentapetalae</taxon>
        <taxon>rosids</taxon>
        <taxon>malvids</taxon>
        <taxon>Sapindales</taxon>
        <taxon>Rutaceae</taxon>
        <taxon>Aurantioideae</taxon>
        <taxon>Citrus</taxon>
    </lineage>
</organism>
<accession>A0A2H5PE71</accession>
<proteinExistence type="predicted"/>